<evidence type="ECO:0000313" key="1">
    <source>
        <dbReference type="EMBL" id="KKM99061.1"/>
    </source>
</evidence>
<gene>
    <name evidence="1" type="ORF">LCGC14_1151570</name>
</gene>
<name>A0A0F9MIH8_9ZZZZ</name>
<dbReference type="AlphaFoldDB" id="A0A0F9MIH8"/>
<sequence>MAKRFRMYTKIRTDTMESKIAWQEFTGDYEAGAVLRELCEALGIPIREDQ</sequence>
<protein>
    <submittedName>
        <fullName evidence="1">Uncharacterized protein</fullName>
    </submittedName>
</protein>
<proteinExistence type="predicted"/>
<comment type="caution">
    <text evidence="1">The sequence shown here is derived from an EMBL/GenBank/DDBJ whole genome shotgun (WGS) entry which is preliminary data.</text>
</comment>
<feature type="non-terminal residue" evidence="1">
    <location>
        <position position="50"/>
    </location>
</feature>
<reference evidence="1" key="1">
    <citation type="journal article" date="2015" name="Nature">
        <title>Complex archaea that bridge the gap between prokaryotes and eukaryotes.</title>
        <authorList>
            <person name="Spang A."/>
            <person name="Saw J.H."/>
            <person name="Jorgensen S.L."/>
            <person name="Zaremba-Niedzwiedzka K."/>
            <person name="Martijn J."/>
            <person name="Lind A.E."/>
            <person name="van Eijk R."/>
            <person name="Schleper C."/>
            <person name="Guy L."/>
            <person name="Ettema T.J."/>
        </authorList>
    </citation>
    <scope>NUCLEOTIDE SEQUENCE</scope>
</reference>
<dbReference type="EMBL" id="LAZR01005542">
    <property type="protein sequence ID" value="KKM99061.1"/>
    <property type="molecule type" value="Genomic_DNA"/>
</dbReference>
<accession>A0A0F9MIH8</accession>
<organism evidence="1">
    <name type="scientific">marine sediment metagenome</name>
    <dbReference type="NCBI Taxonomy" id="412755"/>
    <lineage>
        <taxon>unclassified sequences</taxon>
        <taxon>metagenomes</taxon>
        <taxon>ecological metagenomes</taxon>
    </lineage>
</organism>